<accession>A0A1G6IEU2</accession>
<keyword evidence="2" id="KW-1185">Reference proteome</keyword>
<protein>
    <submittedName>
        <fullName evidence="1">Putative cell wall binding repeat 2</fullName>
    </submittedName>
</protein>
<dbReference type="Pfam" id="PF04122">
    <property type="entry name" value="CW_binding_2"/>
    <property type="match status" value="2"/>
</dbReference>
<dbReference type="EMBL" id="FMZA01000002">
    <property type="protein sequence ID" value="SDC05001.1"/>
    <property type="molecule type" value="Genomic_DNA"/>
</dbReference>
<dbReference type="InterPro" id="IPR051922">
    <property type="entry name" value="Bact_Sporulation_Assoc"/>
</dbReference>
<evidence type="ECO:0000313" key="2">
    <source>
        <dbReference type="Proteomes" id="UP000199387"/>
    </source>
</evidence>
<reference evidence="1 2" key="1">
    <citation type="submission" date="2016-10" db="EMBL/GenBank/DDBJ databases">
        <authorList>
            <person name="de Groot N.N."/>
        </authorList>
    </citation>
    <scope>NUCLEOTIDE SEQUENCE [LARGE SCALE GENOMIC DNA]</scope>
    <source>
        <strain evidence="1 2">DSM 45514</strain>
    </source>
</reference>
<dbReference type="Proteomes" id="UP000199387">
    <property type="component" value="Unassembled WGS sequence"/>
</dbReference>
<dbReference type="AlphaFoldDB" id="A0A1G6IEU2"/>
<dbReference type="InterPro" id="IPR007253">
    <property type="entry name" value="Cell_wall-bd_2"/>
</dbReference>
<evidence type="ECO:0000313" key="1">
    <source>
        <dbReference type="EMBL" id="SDC05001.1"/>
    </source>
</evidence>
<proteinExistence type="predicted"/>
<dbReference type="STRING" id="1236220.SAMN04488112_102203"/>
<dbReference type="PANTHER" id="PTHR30032:SF8">
    <property type="entry name" value="GERMINATION-SPECIFIC N-ACETYLMURAMOYL-L-ALANINE AMIDASE"/>
    <property type="match status" value="1"/>
</dbReference>
<organism evidence="1 2">
    <name type="scientific">Melghirimyces thermohalophilus</name>
    <dbReference type="NCBI Taxonomy" id="1236220"/>
    <lineage>
        <taxon>Bacteria</taxon>
        <taxon>Bacillati</taxon>
        <taxon>Bacillota</taxon>
        <taxon>Bacilli</taxon>
        <taxon>Bacillales</taxon>
        <taxon>Thermoactinomycetaceae</taxon>
        <taxon>Melghirimyces</taxon>
    </lineage>
</organism>
<sequence length="209" mass="22751">MGIQDIERIAGATRYDTPPIIGERVLSHLNPNTVPSVFIASGENFEDSLSVASAAADMSFPILLVKSDSIPEATKNFLQKYDLGTIYVVGKQSSISDSVVEELKNYGPVEDKRGTTRYQAHTNVLYDLKLKPTSVTVAHGWTFQGMLASGTLAALTNSATLITNSQSLSDDVKYYLLNIQDELDYAYIIGGTDTLSTSVENEVDSYIKP</sequence>
<gene>
    <name evidence="1" type="ORF">SAMN04488112_102203</name>
</gene>
<dbReference type="OrthoDB" id="2788296at2"/>
<name>A0A1G6IEU2_9BACL</name>
<dbReference type="PANTHER" id="PTHR30032">
    <property type="entry name" value="N-ACETYLMURAMOYL-L-ALANINE AMIDASE-RELATED"/>
    <property type="match status" value="1"/>
</dbReference>